<dbReference type="Gene3D" id="2.60.40.10">
    <property type="entry name" value="Immunoglobulins"/>
    <property type="match status" value="1"/>
</dbReference>
<dbReference type="Proteomes" id="UP001178507">
    <property type="component" value="Unassembled WGS sequence"/>
</dbReference>
<dbReference type="InterPro" id="IPR003961">
    <property type="entry name" value="FN3_dom"/>
</dbReference>
<protein>
    <recommendedName>
        <fullName evidence="1">Fibronectin type-III domain-containing protein</fullName>
    </recommendedName>
</protein>
<dbReference type="InterPro" id="IPR036116">
    <property type="entry name" value="FN3_sf"/>
</dbReference>
<feature type="domain" description="Fibronectin type-III" evidence="1">
    <location>
        <begin position="1747"/>
        <end position="1842"/>
    </location>
</feature>
<dbReference type="SUPFAM" id="SSF49265">
    <property type="entry name" value="Fibronectin type III"/>
    <property type="match status" value="1"/>
</dbReference>
<dbReference type="SMART" id="SM00060">
    <property type="entry name" value="FN3"/>
    <property type="match status" value="2"/>
</dbReference>
<gene>
    <name evidence="2" type="ORF">EVOR1521_LOCUS5123</name>
</gene>
<dbReference type="CDD" id="cd00063">
    <property type="entry name" value="FN3"/>
    <property type="match status" value="2"/>
</dbReference>
<comment type="caution">
    <text evidence="2">The sequence shown here is derived from an EMBL/GenBank/DDBJ whole genome shotgun (WGS) entry which is preliminary data.</text>
</comment>
<organism evidence="2 3">
    <name type="scientific">Effrenium voratum</name>
    <dbReference type="NCBI Taxonomy" id="2562239"/>
    <lineage>
        <taxon>Eukaryota</taxon>
        <taxon>Sar</taxon>
        <taxon>Alveolata</taxon>
        <taxon>Dinophyceae</taxon>
        <taxon>Suessiales</taxon>
        <taxon>Symbiodiniaceae</taxon>
        <taxon>Effrenium</taxon>
    </lineage>
</organism>
<dbReference type="EMBL" id="CAUJNA010000350">
    <property type="protein sequence ID" value="CAJ1375944.1"/>
    <property type="molecule type" value="Genomic_DNA"/>
</dbReference>
<accession>A0AA36MKM2</accession>
<evidence type="ECO:0000313" key="3">
    <source>
        <dbReference type="Proteomes" id="UP001178507"/>
    </source>
</evidence>
<proteinExistence type="predicted"/>
<keyword evidence="3" id="KW-1185">Reference proteome</keyword>
<name>A0AA36MKM2_9DINO</name>
<dbReference type="PROSITE" id="PS50853">
    <property type="entry name" value="FN3"/>
    <property type="match status" value="1"/>
</dbReference>
<evidence type="ECO:0000313" key="2">
    <source>
        <dbReference type="EMBL" id="CAJ1375944.1"/>
    </source>
</evidence>
<dbReference type="InterPro" id="IPR013783">
    <property type="entry name" value="Ig-like_fold"/>
</dbReference>
<evidence type="ECO:0000259" key="1">
    <source>
        <dbReference type="PROSITE" id="PS50853"/>
    </source>
</evidence>
<reference evidence="2" key="1">
    <citation type="submission" date="2023-08" db="EMBL/GenBank/DDBJ databases">
        <authorList>
            <person name="Chen Y."/>
            <person name="Shah S."/>
            <person name="Dougan E. K."/>
            <person name="Thang M."/>
            <person name="Chan C."/>
        </authorList>
    </citation>
    <scope>NUCLEOTIDE SEQUENCE</scope>
</reference>
<sequence length="1988" mass="215692">MKLVITGLSNTFYSSPTLNSPLTESGVTLAFTPRRPGFGWAMILPEEDARQATKEDVYNLVGALGGPFCKHGPRQLFAYREEAGDVQQSCASAWVFTGCLLTVGSRYTALAYIAGIGAHLDGIVETAASDSATSASNAYSTYPTISGAPSGDGITVQLRARSTGYLWLMITEGPVALTIDIIKAGQGAVGTDSCRLLMQPIDTALPRGRERGNAVFMVALGQSVRLSGCKLNSGPEYALHSYIEGEGSVQNDGSFAGTVTFQVTPSNIFVVYPSIVTEITGRGFSFQMTSSFTGKFWSMLNRGDAEQTVEALKAGTGALGTEECWRIEQPLTASLQEILLTSCQLSRGQLYSLSVYIEECLASTIEHDSNGNNDGVKAGPITFYVMDTNSFEDSPRPSTTPEPEGFSLGFVATRPGYAWGALFADYSEAASYYQNVPAFLDRFYPESNESCAPANLPVLATNLSNITFTSCGLNYSTSYWALVYIEGVEKSRSGAISAPVEVPVPASNTFELQPLVTSVKPYTAQFELSTVKGGYLWIMVVHKNYTSQVDAWAVRKGSLPGNGIVNCWLADVSVNQSVETFAVENCRLLARVEYHAYFYAEGPFRAEDADGILTGPELVWYNSSNSFIMEPRIRGTMTTNVFYFSFTPEKDGNFWAVVGDSSIEGVLTIWNIKSMQYGQPAADCKRERRFVTGGLVKDEEFLFCYFQRGPATYKVYVYLEDTNEADDGIMSTMGIIVPGSAEVTNEFAFRPYLVEPETIGGVKFFFQPSRSGYAWSGLIAESSWNWRLLANNSNGNHADIQSIEIYDIMFFVDMVGAQDTCYKQAEPIVAGTGYTWDLSNCGLAPGIRYRLFVYIIGEEYWDPVVDPDAVYRWPFWTTWHRDNGRVSNGVLVVPPFSNEWAWPDGYPYISKGPHGMGMDVTFTTVNPQGLLWAVIQDVDNMNYTIYAMKTAERAWGPAACRQMRTAVNLAATYTMTLTGCSLLPTPKLYVLILYTEDQTGMDDGKLSDPIYFQVPVSNGFIIQPSLVGEPGLDTGLSISFEAIAPGRVWLYVATKAAADSTVIVIPNVKDGVNAFDRTNCMVEGMYVPAALQIITMPNCPLLYLSSYVAYIYIEDENSHFDGTLSTPFAIEVGVSNGFEVEPALLSQPTTDSIDFRFTPKKPGRVWVVVTPSASLVEPPTRSRMVANFGAVGALSCRITAGLIEATVQTYSLTGCQLDPGQIYALYVYVEDRRFHTDGTLSRTVFVKVIRSNNFAVSPVLLTLPTLDGFDVRFQTTDPGRVWAMAVDAIGGSGVTSLSIRSLEGALGGPDCYLQDVSIDASLQIWNFTDCRFQDSKTYMIFIYVEAWPSVEGDGMLSGPMIASFFDASNVSLEDAGTGDVSPVLIVEDIPIVSNWFREDPRQAGQAGPNGATIVLRAALAEGRLFMLLTRYRPQVSGETVYNGWNAVGGLGCQKLDMPITDQVTTVQLSECGLLPGRYYFVFAYVTGPEGGLNGTLSPAVEIFVPTASNSFAQMPLLLATPTTTEVQLSFSATQEFGLAWVMLVDAWLAYNVSIANVKTFQNAVGGTSCRKEAISISTSIQEVLLAESAPNARDGCDLISDGMYVAVVYIEDTNGLDDGSLEKLLVHVIPELPASNATTVTTDASSNKTVTSLGHIRVTWLQKETDAGGPVDRYRVFLNGTEVYDDFGIRSSLEQSRAGSPPQWVRMVDLACTPGTSFQITLSGRNYGGWSALSDPLDTGCFLTPGSTSNLHEVPGSRGTASLSLAWTAPVDVAGAETAFYNVYRDQGLRQALFQLIGTSVVPSFHDTGLDAGRAYGYQVAAVNAFGEGPVSDVLFVQAVPTPTTSATELMGILNQASIQLSPPATHGVLDELDGVVQIYSDVARDLRVESYASQRLAHLAIFGPIILTLEVIDLVGSTGENDPCQEARFALDVRGSHEEFCAGDAGGGMAWTLQYGEFAIVSWKTGWLSASTTSLNGWYLSLKPIVS</sequence>